<dbReference type="AlphaFoldDB" id="A0A2V5JD06"/>
<gene>
    <name evidence="1" type="ORF">BP00DRAFT_122830</name>
</gene>
<dbReference type="Proteomes" id="UP000248817">
    <property type="component" value="Unassembled WGS sequence"/>
</dbReference>
<name>A0A2V5JD06_9EURO</name>
<evidence type="ECO:0000313" key="2">
    <source>
        <dbReference type="Proteomes" id="UP000248817"/>
    </source>
</evidence>
<keyword evidence="2" id="KW-1185">Reference proteome</keyword>
<protein>
    <submittedName>
        <fullName evidence="1">Uncharacterized protein</fullName>
    </submittedName>
</protein>
<proteinExistence type="predicted"/>
<accession>A0A2V5JD06</accession>
<evidence type="ECO:0000313" key="1">
    <source>
        <dbReference type="EMBL" id="PYI33436.1"/>
    </source>
</evidence>
<organism evidence="1 2">
    <name type="scientific">Aspergillus indologenus CBS 114.80</name>
    <dbReference type="NCBI Taxonomy" id="1450541"/>
    <lineage>
        <taxon>Eukaryota</taxon>
        <taxon>Fungi</taxon>
        <taxon>Dikarya</taxon>
        <taxon>Ascomycota</taxon>
        <taxon>Pezizomycotina</taxon>
        <taxon>Eurotiomycetes</taxon>
        <taxon>Eurotiomycetidae</taxon>
        <taxon>Eurotiales</taxon>
        <taxon>Aspergillaceae</taxon>
        <taxon>Aspergillus</taxon>
        <taxon>Aspergillus subgen. Circumdati</taxon>
    </lineage>
</organism>
<dbReference type="EMBL" id="KZ825484">
    <property type="protein sequence ID" value="PYI33436.1"/>
    <property type="molecule type" value="Genomic_DNA"/>
</dbReference>
<sequence>MRRYNDPSANQPVNCAACTADWNAVVKCAATRVAGYFDGLCLDCVLRTAEKDHLRRDQHYDENEYWDCLHGGNRFDRGCRIQHGGPTWYFSFIGQQQPRQGPPAHFDGLPYRLANRA</sequence>
<reference evidence="1 2" key="1">
    <citation type="submission" date="2018-02" db="EMBL/GenBank/DDBJ databases">
        <title>The genomes of Aspergillus section Nigri reveals drivers in fungal speciation.</title>
        <authorList>
            <consortium name="DOE Joint Genome Institute"/>
            <person name="Vesth T.C."/>
            <person name="Nybo J."/>
            <person name="Theobald S."/>
            <person name="Brandl J."/>
            <person name="Frisvad J.C."/>
            <person name="Nielsen K.F."/>
            <person name="Lyhne E.K."/>
            <person name="Kogle M.E."/>
            <person name="Kuo A."/>
            <person name="Riley R."/>
            <person name="Clum A."/>
            <person name="Nolan M."/>
            <person name="Lipzen A."/>
            <person name="Salamov A."/>
            <person name="Henrissat B."/>
            <person name="Wiebenga A."/>
            <person name="De vries R.P."/>
            <person name="Grigoriev I.V."/>
            <person name="Mortensen U.H."/>
            <person name="Andersen M.R."/>
            <person name="Baker S.E."/>
        </authorList>
    </citation>
    <scope>NUCLEOTIDE SEQUENCE [LARGE SCALE GENOMIC DNA]</scope>
    <source>
        <strain evidence="1 2">CBS 114.80</strain>
    </source>
</reference>